<feature type="region of interest" description="Disordered" evidence="1">
    <location>
        <begin position="26"/>
        <end position="59"/>
    </location>
</feature>
<evidence type="ECO:0000313" key="3">
    <source>
        <dbReference type="Proteomes" id="UP000441585"/>
    </source>
</evidence>
<feature type="compositionally biased region" description="Polar residues" evidence="1">
    <location>
        <begin position="26"/>
        <end position="37"/>
    </location>
</feature>
<protein>
    <submittedName>
        <fullName evidence="2">Uncharacterized protein</fullName>
    </submittedName>
</protein>
<organism evidence="2 3">
    <name type="scientific">Metabacillus idriensis</name>
    <dbReference type="NCBI Taxonomy" id="324768"/>
    <lineage>
        <taxon>Bacteria</taxon>
        <taxon>Bacillati</taxon>
        <taxon>Bacillota</taxon>
        <taxon>Bacilli</taxon>
        <taxon>Bacillales</taxon>
        <taxon>Bacillaceae</taxon>
        <taxon>Metabacillus</taxon>
    </lineage>
</organism>
<sequence length="59" mass="6438">MGVYIKSLVIHQITGGVVNFGNSIHTGSNETSKTVQDSEQETSETAPEKMPPLSVRFLF</sequence>
<reference evidence="2 3" key="1">
    <citation type="submission" date="2019-11" db="EMBL/GenBank/DDBJ databases">
        <title>Bacillus idriensis genome.</title>
        <authorList>
            <person name="Konopka E.N."/>
            <person name="Newman J.D."/>
        </authorList>
    </citation>
    <scope>NUCLEOTIDE SEQUENCE [LARGE SCALE GENOMIC DNA]</scope>
    <source>
        <strain evidence="2 3">DSM 19097</strain>
    </source>
</reference>
<gene>
    <name evidence="2" type="ORF">GJU41_07330</name>
</gene>
<evidence type="ECO:0000256" key="1">
    <source>
        <dbReference type="SAM" id="MobiDB-lite"/>
    </source>
</evidence>
<accession>A0A6I2M8Z2</accession>
<keyword evidence="3" id="KW-1185">Reference proteome</keyword>
<name>A0A6I2M8Z2_9BACI</name>
<dbReference type="EMBL" id="WKKF01000001">
    <property type="protein sequence ID" value="MRX53782.1"/>
    <property type="molecule type" value="Genomic_DNA"/>
</dbReference>
<evidence type="ECO:0000313" key="2">
    <source>
        <dbReference type="EMBL" id="MRX53782.1"/>
    </source>
</evidence>
<dbReference type="RefSeq" id="WP_070877353.1">
    <property type="nucleotide sequence ID" value="NZ_CAJFZX010000006.1"/>
</dbReference>
<dbReference type="Proteomes" id="UP000441585">
    <property type="component" value="Unassembled WGS sequence"/>
</dbReference>
<proteinExistence type="predicted"/>
<dbReference type="AlphaFoldDB" id="A0A6I2M8Z2"/>
<comment type="caution">
    <text evidence="2">The sequence shown here is derived from an EMBL/GenBank/DDBJ whole genome shotgun (WGS) entry which is preliminary data.</text>
</comment>